<comment type="caution">
    <text evidence="2">The sequence shown here is derived from an EMBL/GenBank/DDBJ whole genome shotgun (WGS) entry which is preliminary data.</text>
</comment>
<evidence type="ECO:0000313" key="3">
    <source>
        <dbReference type="Proteomes" id="UP001187192"/>
    </source>
</evidence>
<evidence type="ECO:0000313" key="2">
    <source>
        <dbReference type="EMBL" id="GMN25560.1"/>
    </source>
</evidence>
<organism evidence="2 3">
    <name type="scientific">Ficus carica</name>
    <name type="common">Common fig</name>
    <dbReference type="NCBI Taxonomy" id="3494"/>
    <lineage>
        <taxon>Eukaryota</taxon>
        <taxon>Viridiplantae</taxon>
        <taxon>Streptophyta</taxon>
        <taxon>Embryophyta</taxon>
        <taxon>Tracheophyta</taxon>
        <taxon>Spermatophyta</taxon>
        <taxon>Magnoliopsida</taxon>
        <taxon>eudicotyledons</taxon>
        <taxon>Gunneridae</taxon>
        <taxon>Pentapetalae</taxon>
        <taxon>rosids</taxon>
        <taxon>fabids</taxon>
        <taxon>Rosales</taxon>
        <taxon>Moraceae</taxon>
        <taxon>Ficeae</taxon>
        <taxon>Ficus</taxon>
    </lineage>
</organism>
<dbReference type="EMBL" id="BTGU01003031">
    <property type="protein sequence ID" value="GMN25560.1"/>
    <property type="molecule type" value="Genomic_DNA"/>
</dbReference>
<feature type="compositionally biased region" description="Basic and acidic residues" evidence="1">
    <location>
        <begin position="1"/>
        <end position="10"/>
    </location>
</feature>
<dbReference type="AlphaFoldDB" id="A0AA87Z6Q2"/>
<proteinExistence type="predicted"/>
<feature type="compositionally biased region" description="Basic and acidic residues" evidence="1">
    <location>
        <begin position="30"/>
        <end position="47"/>
    </location>
</feature>
<keyword evidence="3" id="KW-1185">Reference proteome</keyword>
<dbReference type="Proteomes" id="UP001187192">
    <property type="component" value="Unassembled WGS sequence"/>
</dbReference>
<sequence length="86" mass="9460">MERNENEGKCSHNGPSKGQRRSARGVVPHQDARGVGRRSDSDDHFHPEFALVIDGGKEEARAIGTEDGYETIAKDDSWFGAVFIFG</sequence>
<reference evidence="2" key="1">
    <citation type="submission" date="2023-07" db="EMBL/GenBank/DDBJ databases">
        <title>draft genome sequence of fig (Ficus carica).</title>
        <authorList>
            <person name="Takahashi T."/>
            <person name="Nishimura K."/>
        </authorList>
    </citation>
    <scope>NUCLEOTIDE SEQUENCE</scope>
</reference>
<protein>
    <submittedName>
        <fullName evidence="2">Uncharacterized protein</fullName>
    </submittedName>
</protein>
<accession>A0AA87Z6Q2</accession>
<feature type="region of interest" description="Disordered" evidence="1">
    <location>
        <begin position="1"/>
        <end position="48"/>
    </location>
</feature>
<evidence type="ECO:0000256" key="1">
    <source>
        <dbReference type="SAM" id="MobiDB-lite"/>
    </source>
</evidence>
<name>A0AA87Z6Q2_FICCA</name>
<gene>
    <name evidence="2" type="ORF">TIFTF001_043907</name>
</gene>